<protein>
    <submittedName>
        <fullName evidence="1">Apolipoprotein N</fullName>
    </submittedName>
</protein>
<dbReference type="AlphaFoldDB" id="A0A8C2LE31"/>
<organism evidence="1 2">
    <name type="scientific">Cricetulus griseus</name>
    <name type="common">Chinese hamster</name>
    <name type="synonym">Cricetulus barabensis griseus</name>
    <dbReference type="NCBI Taxonomy" id="10029"/>
    <lineage>
        <taxon>Eukaryota</taxon>
        <taxon>Metazoa</taxon>
        <taxon>Chordata</taxon>
        <taxon>Craniata</taxon>
        <taxon>Vertebrata</taxon>
        <taxon>Euteleostomi</taxon>
        <taxon>Mammalia</taxon>
        <taxon>Eutheria</taxon>
        <taxon>Euarchontoglires</taxon>
        <taxon>Glires</taxon>
        <taxon>Rodentia</taxon>
        <taxon>Myomorpha</taxon>
        <taxon>Muroidea</taxon>
        <taxon>Cricetidae</taxon>
        <taxon>Cricetinae</taxon>
        <taxon>Cricetulus</taxon>
    </lineage>
</organism>
<evidence type="ECO:0000313" key="2">
    <source>
        <dbReference type="Proteomes" id="UP000694386"/>
    </source>
</evidence>
<reference evidence="1" key="2">
    <citation type="submission" date="2025-09" db="UniProtKB">
        <authorList>
            <consortium name="Ensembl"/>
        </authorList>
    </citation>
    <scope>IDENTIFICATION</scope>
</reference>
<sequence>GCIAPWLLTAFPRDTQNGSLPLQPALTETEPTSNVIFGQISPPAPGTCQDLLYTVSSLALLSEYLSLLAVRVTLEDIGCPTEAHYLQLQLRKDNSETLILESQKHSKEEGIGNNEAILRDLGGSLRVLYETGSLLTELAEKLPSTDVVRAYKASVVIFTQQCTIESWEHLIEVHNRIIKSPEVENATISIEDQVYVIAQLAILVKHVFMGLVLNNFQSYFG</sequence>
<evidence type="ECO:0000313" key="1">
    <source>
        <dbReference type="Ensembl" id="ENSCGRP00001001973.1"/>
    </source>
</evidence>
<dbReference type="GO" id="GO:0008203">
    <property type="term" value="P:cholesterol metabolic process"/>
    <property type="evidence" value="ECO:0007669"/>
    <property type="project" value="TreeGrafter"/>
</dbReference>
<dbReference type="InterPro" id="IPR026114">
    <property type="entry name" value="APOF"/>
</dbReference>
<dbReference type="Ensembl" id="ENSCGRT00001002434.1">
    <property type="protein sequence ID" value="ENSCGRP00001001973.1"/>
    <property type="gene ID" value="ENSCGRG00001001978.1"/>
</dbReference>
<dbReference type="PANTHER" id="PTHR15011">
    <property type="entry name" value="APOLIPOPROTEIN F"/>
    <property type="match status" value="1"/>
</dbReference>
<name>A0A8C2LE31_CRIGR</name>
<reference evidence="1" key="1">
    <citation type="submission" date="2025-08" db="UniProtKB">
        <authorList>
            <consortium name="Ensembl"/>
        </authorList>
    </citation>
    <scope>IDENTIFICATION</scope>
</reference>
<dbReference type="Pfam" id="PF15148">
    <property type="entry name" value="Apolipo_F"/>
    <property type="match status" value="1"/>
</dbReference>
<dbReference type="PANTHER" id="PTHR15011:SF1">
    <property type="entry name" value="APOLIPOPROTEIN N"/>
    <property type="match status" value="1"/>
</dbReference>
<dbReference type="GO" id="GO:0005615">
    <property type="term" value="C:extracellular space"/>
    <property type="evidence" value="ECO:0007669"/>
    <property type="project" value="TreeGrafter"/>
</dbReference>
<accession>A0A8C2LE31</accession>
<dbReference type="Proteomes" id="UP000694386">
    <property type="component" value="Unplaced"/>
</dbReference>
<proteinExistence type="predicted"/>